<gene>
    <name evidence="3" type="ORF">HHL21_06480</name>
</gene>
<name>A0A848HHN6_9BURK</name>
<proteinExistence type="predicted"/>
<dbReference type="PANTHER" id="PTHR43798">
    <property type="entry name" value="MONOACYLGLYCEROL LIPASE"/>
    <property type="match status" value="1"/>
</dbReference>
<comment type="caution">
    <text evidence="3">The sequence shown here is derived from an EMBL/GenBank/DDBJ whole genome shotgun (WGS) entry which is preliminary data.</text>
</comment>
<evidence type="ECO:0000259" key="2">
    <source>
        <dbReference type="Pfam" id="PF12697"/>
    </source>
</evidence>
<organism evidence="3 4">
    <name type="scientific">Massilia polaris</name>
    <dbReference type="NCBI Taxonomy" id="2728846"/>
    <lineage>
        <taxon>Bacteria</taxon>
        <taxon>Pseudomonadati</taxon>
        <taxon>Pseudomonadota</taxon>
        <taxon>Betaproteobacteria</taxon>
        <taxon>Burkholderiales</taxon>
        <taxon>Oxalobacteraceae</taxon>
        <taxon>Telluria group</taxon>
        <taxon>Massilia</taxon>
    </lineage>
</organism>
<evidence type="ECO:0000313" key="4">
    <source>
        <dbReference type="Proteomes" id="UP000583752"/>
    </source>
</evidence>
<feature type="domain" description="AB hydrolase-1" evidence="2">
    <location>
        <begin position="56"/>
        <end position="299"/>
    </location>
</feature>
<protein>
    <submittedName>
        <fullName evidence="3">Alpha/beta hydrolase</fullName>
    </submittedName>
</protein>
<dbReference type="Gene3D" id="3.40.50.1820">
    <property type="entry name" value="alpha/beta hydrolase"/>
    <property type="match status" value="1"/>
</dbReference>
<dbReference type="InterPro" id="IPR000073">
    <property type="entry name" value="AB_hydrolase_1"/>
</dbReference>
<dbReference type="Pfam" id="PF12697">
    <property type="entry name" value="Abhydrolase_6"/>
    <property type="match status" value="1"/>
</dbReference>
<dbReference type="AlphaFoldDB" id="A0A848HHN6"/>
<accession>A0A848HHN6</accession>
<feature type="chain" id="PRO_5032950964" evidence="1">
    <location>
        <begin position="21"/>
        <end position="307"/>
    </location>
</feature>
<feature type="signal peptide" evidence="1">
    <location>
        <begin position="1"/>
        <end position="20"/>
    </location>
</feature>
<dbReference type="GO" id="GO:0016787">
    <property type="term" value="F:hydrolase activity"/>
    <property type="evidence" value="ECO:0007669"/>
    <property type="project" value="UniProtKB-KW"/>
</dbReference>
<keyword evidence="3" id="KW-0378">Hydrolase</keyword>
<dbReference type="InterPro" id="IPR050266">
    <property type="entry name" value="AB_hydrolase_sf"/>
</dbReference>
<keyword evidence="4" id="KW-1185">Reference proteome</keyword>
<reference evidence="3 4" key="1">
    <citation type="submission" date="2020-04" db="EMBL/GenBank/DDBJ databases">
        <title>Massilia sp. RP-1-19 isolated from soil.</title>
        <authorList>
            <person name="Dahal R.H."/>
        </authorList>
    </citation>
    <scope>NUCLEOTIDE SEQUENCE [LARGE SCALE GENOMIC DNA]</scope>
    <source>
        <strain evidence="3 4">RP-1-19</strain>
    </source>
</reference>
<evidence type="ECO:0000256" key="1">
    <source>
        <dbReference type="SAM" id="SignalP"/>
    </source>
</evidence>
<dbReference type="EMBL" id="JABBGG010000003">
    <property type="protein sequence ID" value="NML60734.1"/>
    <property type="molecule type" value="Genomic_DNA"/>
</dbReference>
<keyword evidence="1" id="KW-0732">Signal</keyword>
<sequence>MKKAAVLLALLFAAGAPAHAQDEPRNRFASTEVASERFEVGALAVERHGRRGTPMILIPGLASGSWVWQDAIRTFRDDHVLYVVTLPGFDGRAPIAGNMLDEVQKSLHQLIDSRKLARPVLVGHSLGGTLAIAIAAQHPNLAGGVVSIDGLPVFPGTEDMPPEQRPQLASGIMRRMAGLTPAAFAGQQQQYMRSIGVVDMARADELAKLTARSDPAATVQYMAAVMAQDLRPGLPQITAPVLVLAPFLELDATDPSAGMASKVGYYTELMSGTPKLSVVGIPGARHFAMIDQPQRVTDAIRAFLKSR</sequence>
<dbReference type="Proteomes" id="UP000583752">
    <property type="component" value="Unassembled WGS sequence"/>
</dbReference>
<dbReference type="InterPro" id="IPR029058">
    <property type="entry name" value="AB_hydrolase_fold"/>
</dbReference>
<dbReference type="SUPFAM" id="SSF53474">
    <property type="entry name" value="alpha/beta-Hydrolases"/>
    <property type="match status" value="1"/>
</dbReference>
<evidence type="ECO:0000313" key="3">
    <source>
        <dbReference type="EMBL" id="NML60734.1"/>
    </source>
</evidence>
<dbReference type="RefSeq" id="WP_169464454.1">
    <property type="nucleotide sequence ID" value="NZ_JABBGG010000003.1"/>
</dbReference>